<evidence type="ECO:0000313" key="1">
    <source>
        <dbReference type="EMBL" id="AFZ18436.1"/>
    </source>
</evidence>
<dbReference type="KEGG" id="mic:Mic7113_2648"/>
<dbReference type="HOGENOM" id="CLU_1523156_0_0_3"/>
<sequence>MIPETVLPEVIENVFVANSKPQDVFAALLPAVCDVLHTNRCFLHLRNPRTRMYQNLCWRRSPEIPDTSTNGWEAEIEWEREDPMFAAALRAAPSIFVEDVELAGADVLNIDFERKYFGHRALIHAHLCQDGLLWAILQPCIFGHPRVWDEFDRSFIHQVLEKLKPFVLSYVRDAEVHKL</sequence>
<dbReference type="InterPro" id="IPR029016">
    <property type="entry name" value="GAF-like_dom_sf"/>
</dbReference>
<protein>
    <recommendedName>
        <fullName evidence="3">GAF domain-containing protein</fullName>
    </recommendedName>
</protein>
<proteinExistence type="predicted"/>
<dbReference type="eggNOG" id="COG2203">
    <property type="taxonomic scope" value="Bacteria"/>
</dbReference>
<evidence type="ECO:0008006" key="3">
    <source>
        <dbReference type="Google" id="ProtNLM"/>
    </source>
</evidence>
<reference evidence="1 2" key="1">
    <citation type="submission" date="2012-06" db="EMBL/GenBank/DDBJ databases">
        <title>Finished chromosome of genome of Microcoleus sp. PCC 7113.</title>
        <authorList>
            <consortium name="US DOE Joint Genome Institute"/>
            <person name="Gugger M."/>
            <person name="Coursin T."/>
            <person name="Rippka R."/>
            <person name="Tandeau De Marsac N."/>
            <person name="Huntemann M."/>
            <person name="Wei C.-L."/>
            <person name="Han J."/>
            <person name="Detter J.C."/>
            <person name="Han C."/>
            <person name="Tapia R."/>
            <person name="Chen A."/>
            <person name="Kyrpides N."/>
            <person name="Mavromatis K."/>
            <person name="Markowitz V."/>
            <person name="Szeto E."/>
            <person name="Ivanova N."/>
            <person name="Pagani I."/>
            <person name="Pati A."/>
            <person name="Goodwin L."/>
            <person name="Nordberg H.P."/>
            <person name="Cantor M.N."/>
            <person name="Hua S.X."/>
            <person name="Woyke T."/>
            <person name="Kerfeld C.A."/>
        </authorList>
    </citation>
    <scope>NUCLEOTIDE SEQUENCE [LARGE SCALE GENOMIC DNA]</scope>
    <source>
        <strain evidence="1 2">PCC 7113</strain>
    </source>
</reference>
<name>K9WF58_9CYAN</name>
<dbReference type="STRING" id="1173027.Mic7113_2648"/>
<dbReference type="EMBL" id="CP003630">
    <property type="protein sequence ID" value="AFZ18436.1"/>
    <property type="molecule type" value="Genomic_DNA"/>
</dbReference>
<accession>K9WF58</accession>
<dbReference type="Proteomes" id="UP000010471">
    <property type="component" value="Chromosome"/>
</dbReference>
<dbReference type="PATRIC" id="fig|1173027.3.peg.2913"/>
<keyword evidence="2" id="KW-1185">Reference proteome</keyword>
<dbReference type="SUPFAM" id="SSF55781">
    <property type="entry name" value="GAF domain-like"/>
    <property type="match status" value="1"/>
</dbReference>
<dbReference type="Gene3D" id="3.30.450.40">
    <property type="match status" value="1"/>
</dbReference>
<dbReference type="AlphaFoldDB" id="K9WF58"/>
<organism evidence="1 2">
    <name type="scientific">Allocoleopsis franciscana PCC 7113</name>
    <dbReference type="NCBI Taxonomy" id="1173027"/>
    <lineage>
        <taxon>Bacteria</taxon>
        <taxon>Bacillati</taxon>
        <taxon>Cyanobacteriota</taxon>
        <taxon>Cyanophyceae</taxon>
        <taxon>Coleofasciculales</taxon>
        <taxon>Coleofasciculaceae</taxon>
        <taxon>Allocoleopsis</taxon>
        <taxon>Allocoleopsis franciscana</taxon>
    </lineage>
</organism>
<evidence type="ECO:0000313" key="2">
    <source>
        <dbReference type="Proteomes" id="UP000010471"/>
    </source>
</evidence>
<gene>
    <name evidence="1" type="ORF">Mic7113_2648</name>
</gene>
<dbReference type="RefSeq" id="WP_015182585.1">
    <property type="nucleotide sequence ID" value="NC_019738.1"/>
</dbReference>